<organism evidence="1 2">
    <name type="scientific">Saccharomonospora marina XMU15</name>
    <dbReference type="NCBI Taxonomy" id="882083"/>
    <lineage>
        <taxon>Bacteria</taxon>
        <taxon>Bacillati</taxon>
        <taxon>Actinomycetota</taxon>
        <taxon>Actinomycetes</taxon>
        <taxon>Pseudonocardiales</taxon>
        <taxon>Pseudonocardiaceae</taxon>
        <taxon>Saccharomonospora</taxon>
    </lineage>
</organism>
<dbReference type="AlphaFoldDB" id="H5WZY5"/>
<keyword evidence="2" id="KW-1185">Reference proteome</keyword>
<gene>
    <name evidence="1" type="ORF">SacmaDRAFT_3709</name>
</gene>
<sequence length="264" mass="29495">MLEQIRHSLRGKLIRVVEDAFGPRYEASLNHAVDRVVSAIQEAEHRSRRDLEVAADKEAVASSARFALEQMPTAPVFHHPQATLEHALELAPGSGLALEFGVHTGQTLEIISKAREGQLVFGFDSFLGLPQDWRTHFPEGTFHLDSIPEVPGARLVAGWFEETLPRFLAEHDEPVDFVHVDSDLYSSARTVLEHVGPRLYPGSVLVFDEYFNYPGWQRHEHKAWLEFVAASGVGFRYEAYTANNEQVVVSITDVPGQKPDGSSE</sequence>
<dbReference type="eggNOG" id="COG4122">
    <property type="taxonomic scope" value="Bacteria"/>
</dbReference>
<reference evidence="1 2" key="1">
    <citation type="journal article" date="2012" name="Stand. Genomic Sci.">
        <title>Genome sequence of the ocean sediment bacterium Saccharomonospora marina type strain (XMU15(T)).</title>
        <authorList>
            <person name="Klenk H.P."/>
            <person name="Lu M."/>
            <person name="Lucas S."/>
            <person name="Lapidus A."/>
            <person name="Copeland A."/>
            <person name="Pitluck S."/>
            <person name="Goodwin L.A."/>
            <person name="Han C."/>
            <person name="Tapia R."/>
            <person name="Brambilla E.M."/>
            <person name="Potter G."/>
            <person name="Land M."/>
            <person name="Ivanova N."/>
            <person name="Rohde M."/>
            <person name="Goker M."/>
            <person name="Detter J.C."/>
            <person name="Li W.J."/>
            <person name="Kyrpides N.C."/>
            <person name="Woyke T."/>
        </authorList>
    </citation>
    <scope>NUCLEOTIDE SEQUENCE [LARGE SCALE GENOMIC DNA]</scope>
    <source>
        <strain evidence="1 2">XMU15</strain>
    </source>
</reference>
<dbReference type="PANTHER" id="PTHR40036:SF1">
    <property type="entry name" value="MACROCIN O-METHYLTRANSFERASE"/>
    <property type="match status" value="1"/>
</dbReference>
<protein>
    <recommendedName>
        <fullName evidence="3">O-methyltransferase</fullName>
    </recommendedName>
</protein>
<dbReference type="Proteomes" id="UP000004926">
    <property type="component" value="Chromosome"/>
</dbReference>
<dbReference type="SUPFAM" id="SSF53335">
    <property type="entry name" value="S-adenosyl-L-methionine-dependent methyltransferases"/>
    <property type="match status" value="1"/>
</dbReference>
<evidence type="ECO:0008006" key="3">
    <source>
        <dbReference type="Google" id="ProtNLM"/>
    </source>
</evidence>
<dbReference type="HOGENOM" id="CLU_074778_0_0_11"/>
<dbReference type="Gene3D" id="3.40.50.150">
    <property type="entry name" value="Vaccinia Virus protein VP39"/>
    <property type="match status" value="1"/>
</dbReference>
<dbReference type="PANTHER" id="PTHR40036">
    <property type="entry name" value="MACROCIN O-METHYLTRANSFERASE"/>
    <property type="match status" value="1"/>
</dbReference>
<dbReference type="RefSeq" id="WP_009155304.1">
    <property type="nucleotide sequence ID" value="NZ_CM001439.1"/>
</dbReference>
<dbReference type="InterPro" id="IPR029063">
    <property type="entry name" value="SAM-dependent_MTases_sf"/>
</dbReference>
<dbReference type="InterPro" id="IPR008884">
    <property type="entry name" value="TylF_MeTrfase"/>
</dbReference>
<evidence type="ECO:0000313" key="1">
    <source>
        <dbReference type="EMBL" id="EHR51922.1"/>
    </source>
</evidence>
<proteinExistence type="predicted"/>
<dbReference type="OrthoDB" id="7056009at2"/>
<name>H5WZY5_9PSEU</name>
<accession>H5WZY5</accession>
<evidence type="ECO:0000313" key="2">
    <source>
        <dbReference type="Proteomes" id="UP000004926"/>
    </source>
</evidence>
<dbReference type="Pfam" id="PF13578">
    <property type="entry name" value="Methyltransf_24"/>
    <property type="match status" value="1"/>
</dbReference>
<dbReference type="STRING" id="882083.SacmaDRAFT_3709"/>
<dbReference type="EMBL" id="CM001439">
    <property type="protein sequence ID" value="EHR51922.1"/>
    <property type="molecule type" value="Genomic_DNA"/>
</dbReference>